<organism evidence="1 2">
    <name type="scientific">Henriciella pelagia</name>
    <dbReference type="NCBI Taxonomy" id="1977912"/>
    <lineage>
        <taxon>Bacteria</taxon>
        <taxon>Pseudomonadati</taxon>
        <taxon>Pseudomonadota</taxon>
        <taxon>Alphaproteobacteria</taxon>
        <taxon>Hyphomonadales</taxon>
        <taxon>Hyphomonadaceae</taxon>
        <taxon>Henriciella</taxon>
    </lineage>
</organism>
<gene>
    <name evidence="1" type="ORF">GCM10011503_21370</name>
</gene>
<dbReference type="Proteomes" id="UP000628854">
    <property type="component" value="Unassembled WGS sequence"/>
</dbReference>
<dbReference type="EMBL" id="BMKF01000002">
    <property type="protein sequence ID" value="GGB72417.1"/>
    <property type="molecule type" value="Genomic_DNA"/>
</dbReference>
<evidence type="ECO:0000313" key="1">
    <source>
        <dbReference type="EMBL" id="GGB72417.1"/>
    </source>
</evidence>
<name>A0ABQ1JRD9_9PROT</name>
<protein>
    <submittedName>
        <fullName evidence="1">Uncharacterized protein</fullName>
    </submittedName>
</protein>
<reference evidence="2" key="1">
    <citation type="journal article" date="2019" name="Int. J. Syst. Evol. Microbiol.">
        <title>The Global Catalogue of Microorganisms (GCM) 10K type strain sequencing project: providing services to taxonomists for standard genome sequencing and annotation.</title>
        <authorList>
            <consortium name="The Broad Institute Genomics Platform"/>
            <consortium name="The Broad Institute Genome Sequencing Center for Infectious Disease"/>
            <person name="Wu L."/>
            <person name="Ma J."/>
        </authorList>
    </citation>
    <scope>NUCLEOTIDE SEQUENCE [LARGE SCALE GENOMIC DNA]</scope>
    <source>
        <strain evidence="2">CGMCC 1.15928</strain>
    </source>
</reference>
<comment type="caution">
    <text evidence="1">The sequence shown here is derived from an EMBL/GenBank/DDBJ whole genome shotgun (WGS) entry which is preliminary data.</text>
</comment>
<accession>A0ABQ1JRD9</accession>
<proteinExistence type="predicted"/>
<evidence type="ECO:0000313" key="2">
    <source>
        <dbReference type="Proteomes" id="UP000628854"/>
    </source>
</evidence>
<keyword evidence="2" id="KW-1185">Reference proteome</keyword>
<sequence>MTVTFLNQKGIAVKSLANIVPLLAAHSRRKADPAIRPQPAPFDLTQAVKAAAGTAKPLGLDRLRQIGHMPCAAANPVTIPVTFFNWRLPVA</sequence>